<evidence type="ECO:0000313" key="2">
    <source>
        <dbReference type="EMBL" id="CAA6802822.1"/>
    </source>
</evidence>
<dbReference type="EMBL" id="CACVAP010000039">
    <property type="protein sequence ID" value="CAA6802822.1"/>
    <property type="molecule type" value="Genomic_DNA"/>
</dbReference>
<keyword evidence="1" id="KW-1133">Transmembrane helix</keyword>
<gene>
    <name evidence="2" type="ORF">HELGO_WM3426</name>
</gene>
<evidence type="ECO:0000256" key="1">
    <source>
        <dbReference type="SAM" id="Phobius"/>
    </source>
</evidence>
<proteinExistence type="predicted"/>
<dbReference type="Pfam" id="PF13179">
    <property type="entry name" value="DUF4006"/>
    <property type="match status" value="1"/>
</dbReference>
<sequence length="81" mass="9089">MAENTKRSIWSIHGLPGMLIAVVLLIGVLIFLQLAVVVTYRYGAVAPYDEAPIRDINNVKMIADLEQQNQFAFQTPKSEKE</sequence>
<keyword evidence="1" id="KW-0472">Membrane</keyword>
<reference evidence="2" key="1">
    <citation type="submission" date="2020-01" db="EMBL/GenBank/DDBJ databases">
        <authorList>
            <person name="Meier V. D."/>
            <person name="Meier V D."/>
        </authorList>
    </citation>
    <scope>NUCLEOTIDE SEQUENCE</scope>
    <source>
        <strain evidence="2">HLG_WM_MAG_06</strain>
    </source>
</reference>
<name>A0A6S6SHK4_9BACT</name>
<feature type="transmembrane region" description="Helical" evidence="1">
    <location>
        <begin position="12"/>
        <end position="40"/>
    </location>
</feature>
<accession>A0A6S6SHK4</accession>
<protein>
    <recommendedName>
        <fullName evidence="3">DUF4006 domain-containing protein</fullName>
    </recommendedName>
</protein>
<keyword evidence="1" id="KW-0812">Transmembrane</keyword>
<evidence type="ECO:0008006" key="3">
    <source>
        <dbReference type="Google" id="ProtNLM"/>
    </source>
</evidence>
<organism evidence="2">
    <name type="scientific">uncultured Sulfurovum sp</name>
    <dbReference type="NCBI Taxonomy" id="269237"/>
    <lineage>
        <taxon>Bacteria</taxon>
        <taxon>Pseudomonadati</taxon>
        <taxon>Campylobacterota</taxon>
        <taxon>Epsilonproteobacteria</taxon>
        <taxon>Campylobacterales</taxon>
        <taxon>Sulfurovaceae</taxon>
        <taxon>Sulfurovum</taxon>
        <taxon>environmental samples</taxon>
    </lineage>
</organism>
<dbReference type="AlphaFoldDB" id="A0A6S6SHK4"/>
<dbReference type="InterPro" id="IPR025065">
    <property type="entry name" value="DUF4006"/>
</dbReference>